<sequence>MQGHLVPMVLHLNSSLYILNTMHTARPQHRTASTQSNLMQSLRYAHARQKGDRSRGSGNAISADRAKARLCVDAPRCSTKHPWACITSGVCVRMESIGVRKEMQGQGSLCMDLNWAVCFIKYIHETIFRYGYFEAAYACLRVTPRALSCVRWLGDCAFAQQKPSVV</sequence>
<gene>
    <name evidence="1" type="ORF">T440DRAFT_305166</name>
</gene>
<name>A0A6A7BDH9_9PLEO</name>
<evidence type="ECO:0000313" key="1">
    <source>
        <dbReference type="EMBL" id="KAF2853393.1"/>
    </source>
</evidence>
<protein>
    <submittedName>
        <fullName evidence="1">Uncharacterized protein</fullName>
    </submittedName>
</protein>
<accession>A0A6A7BDH9</accession>
<proteinExistence type="predicted"/>
<organism evidence="1 2">
    <name type="scientific">Plenodomus tracheiphilus IPT5</name>
    <dbReference type="NCBI Taxonomy" id="1408161"/>
    <lineage>
        <taxon>Eukaryota</taxon>
        <taxon>Fungi</taxon>
        <taxon>Dikarya</taxon>
        <taxon>Ascomycota</taxon>
        <taxon>Pezizomycotina</taxon>
        <taxon>Dothideomycetes</taxon>
        <taxon>Pleosporomycetidae</taxon>
        <taxon>Pleosporales</taxon>
        <taxon>Pleosporineae</taxon>
        <taxon>Leptosphaeriaceae</taxon>
        <taxon>Plenodomus</taxon>
    </lineage>
</organism>
<evidence type="ECO:0000313" key="2">
    <source>
        <dbReference type="Proteomes" id="UP000799423"/>
    </source>
</evidence>
<dbReference type="Proteomes" id="UP000799423">
    <property type="component" value="Unassembled WGS sequence"/>
</dbReference>
<reference evidence="1" key="1">
    <citation type="submission" date="2020-01" db="EMBL/GenBank/DDBJ databases">
        <authorList>
            <consortium name="DOE Joint Genome Institute"/>
            <person name="Haridas S."/>
            <person name="Albert R."/>
            <person name="Binder M."/>
            <person name="Bloem J."/>
            <person name="Labutti K."/>
            <person name="Salamov A."/>
            <person name="Andreopoulos B."/>
            <person name="Baker S.E."/>
            <person name="Barry K."/>
            <person name="Bills G."/>
            <person name="Bluhm B.H."/>
            <person name="Cannon C."/>
            <person name="Castanera R."/>
            <person name="Culley D.E."/>
            <person name="Daum C."/>
            <person name="Ezra D."/>
            <person name="Gonzalez J.B."/>
            <person name="Henrissat B."/>
            <person name="Kuo A."/>
            <person name="Liang C."/>
            <person name="Lipzen A."/>
            <person name="Lutzoni F."/>
            <person name="Magnuson J."/>
            <person name="Mondo S."/>
            <person name="Nolan M."/>
            <person name="Ohm R."/>
            <person name="Pangilinan J."/>
            <person name="Park H.-J."/>
            <person name="Ramirez L."/>
            <person name="Alfaro M."/>
            <person name="Sun H."/>
            <person name="Tritt A."/>
            <person name="Yoshinaga Y."/>
            <person name="Zwiers L.-H."/>
            <person name="Turgeon B.G."/>
            <person name="Goodwin S.B."/>
            <person name="Spatafora J.W."/>
            <person name="Crous P.W."/>
            <person name="Grigoriev I.V."/>
        </authorList>
    </citation>
    <scope>NUCLEOTIDE SEQUENCE</scope>
    <source>
        <strain evidence="1">IPT5</strain>
    </source>
</reference>
<dbReference type="AlphaFoldDB" id="A0A6A7BDH9"/>
<dbReference type="EMBL" id="MU006295">
    <property type="protein sequence ID" value="KAF2853393.1"/>
    <property type="molecule type" value="Genomic_DNA"/>
</dbReference>
<keyword evidence="2" id="KW-1185">Reference proteome</keyword>